<accession>A0A496PIZ1</accession>
<keyword evidence="1" id="KW-0479">Metal-binding</keyword>
<evidence type="ECO:0000313" key="6">
    <source>
        <dbReference type="EMBL" id="RKW70466.1"/>
    </source>
</evidence>
<dbReference type="InterPro" id="IPR050884">
    <property type="entry name" value="CNP_phosphodiesterase-III"/>
</dbReference>
<keyword evidence="3" id="KW-0408">Iron</keyword>
<feature type="domain" description="Calcineurin-like phosphoesterase" evidence="5">
    <location>
        <begin position="3"/>
        <end position="185"/>
    </location>
</feature>
<dbReference type="GO" id="GO:0016787">
    <property type="term" value="F:hydrolase activity"/>
    <property type="evidence" value="ECO:0007669"/>
    <property type="project" value="UniProtKB-KW"/>
</dbReference>
<dbReference type="PANTHER" id="PTHR42988:SF2">
    <property type="entry name" value="CYCLIC NUCLEOTIDE PHOSPHODIESTERASE CBUA0032-RELATED"/>
    <property type="match status" value="1"/>
</dbReference>
<dbReference type="EMBL" id="QQXL01000004">
    <property type="protein sequence ID" value="RKW70466.1"/>
    <property type="molecule type" value="Genomic_DNA"/>
</dbReference>
<dbReference type="Proteomes" id="UP000273119">
    <property type="component" value="Unassembled WGS sequence"/>
</dbReference>
<organism evidence="6 7">
    <name type="scientific">Galactobacter caseinivorans</name>
    <dbReference type="NCBI Taxonomy" id="2676123"/>
    <lineage>
        <taxon>Bacteria</taxon>
        <taxon>Bacillati</taxon>
        <taxon>Actinomycetota</taxon>
        <taxon>Actinomycetes</taxon>
        <taxon>Micrococcales</taxon>
        <taxon>Micrococcaceae</taxon>
        <taxon>Galactobacter</taxon>
    </lineage>
</organism>
<proteinExistence type="inferred from homology"/>
<dbReference type="PANTHER" id="PTHR42988">
    <property type="entry name" value="PHOSPHOHYDROLASE"/>
    <property type="match status" value="1"/>
</dbReference>
<sequence>MLTIAQISDPHLDLSPERLRRFTAVLRQIQALPHVDALLASGDLADHGLAAEYQSFFAALPARVPTLAVPGNHDLAAPMAQALAAAGLPPISHATLQLEGLTVVGLDTHTDGRDDGLLTAATLDAARAQMAAAPGPVALMMHHPPVPVGHHIVDEHFALTNPQDLEALVREFPRVIAVLTGHVHTAFSTMIAGVPVLGAPGIVSTMRLGSRTDPIADPDALPGFALHTVRGTHIGTVFHTLSPQELR</sequence>
<dbReference type="GO" id="GO:0046872">
    <property type="term" value="F:metal ion binding"/>
    <property type="evidence" value="ECO:0007669"/>
    <property type="project" value="UniProtKB-KW"/>
</dbReference>
<dbReference type="RefSeq" id="WP_121485117.1">
    <property type="nucleotide sequence ID" value="NZ_QQXL01000004.1"/>
</dbReference>
<comment type="similarity">
    <text evidence="4">Belongs to the cyclic nucleotide phosphodiesterase class-III family.</text>
</comment>
<evidence type="ECO:0000256" key="4">
    <source>
        <dbReference type="ARBA" id="ARBA00025742"/>
    </source>
</evidence>
<evidence type="ECO:0000256" key="3">
    <source>
        <dbReference type="ARBA" id="ARBA00023004"/>
    </source>
</evidence>
<evidence type="ECO:0000313" key="7">
    <source>
        <dbReference type="Proteomes" id="UP000273119"/>
    </source>
</evidence>
<keyword evidence="2" id="KW-0378">Hydrolase</keyword>
<protein>
    <recommendedName>
        <fullName evidence="5">Calcineurin-like phosphoesterase domain-containing protein</fullName>
    </recommendedName>
</protein>
<comment type="caution">
    <text evidence="6">The sequence shown here is derived from an EMBL/GenBank/DDBJ whole genome shotgun (WGS) entry which is preliminary data.</text>
</comment>
<dbReference type="Gene3D" id="3.60.21.10">
    <property type="match status" value="1"/>
</dbReference>
<dbReference type="Pfam" id="PF00149">
    <property type="entry name" value="Metallophos"/>
    <property type="match status" value="1"/>
</dbReference>
<evidence type="ECO:0000256" key="1">
    <source>
        <dbReference type="ARBA" id="ARBA00022723"/>
    </source>
</evidence>
<keyword evidence="7" id="KW-1185">Reference proteome</keyword>
<name>A0A496PIZ1_9MICC</name>
<dbReference type="AlphaFoldDB" id="A0A496PIZ1"/>
<evidence type="ECO:0000256" key="2">
    <source>
        <dbReference type="ARBA" id="ARBA00022801"/>
    </source>
</evidence>
<gene>
    <name evidence="6" type="ORF">DWQ67_08285</name>
</gene>
<dbReference type="SUPFAM" id="SSF56300">
    <property type="entry name" value="Metallo-dependent phosphatases"/>
    <property type="match status" value="1"/>
</dbReference>
<evidence type="ECO:0000259" key="5">
    <source>
        <dbReference type="Pfam" id="PF00149"/>
    </source>
</evidence>
<dbReference type="InterPro" id="IPR004843">
    <property type="entry name" value="Calcineurin-like_PHP"/>
</dbReference>
<reference evidence="6 7" key="1">
    <citation type="submission" date="2018-07" db="EMBL/GenBank/DDBJ databases">
        <title>Arthrobacter sp. nov., isolated from raw cow's milk with high bacterial count.</title>
        <authorList>
            <person name="Hahne J."/>
            <person name="Isele D."/>
            <person name="Lipski A."/>
        </authorList>
    </citation>
    <scope>NUCLEOTIDE SEQUENCE [LARGE SCALE GENOMIC DNA]</scope>
    <source>
        <strain evidence="6 7">JZ R-183</strain>
    </source>
</reference>
<dbReference type="InterPro" id="IPR029052">
    <property type="entry name" value="Metallo-depent_PP-like"/>
</dbReference>